<name>M1P5Y8_DESSD</name>
<gene>
    <name evidence="1" type="ordered locus">UWK_00514</name>
</gene>
<evidence type="ECO:0000313" key="1">
    <source>
        <dbReference type="EMBL" id="AGF77097.1"/>
    </source>
</evidence>
<sequence>MKKLRFRNNQRAKQAATILSVHGKYEVTKNLAQEICDSSAITQLPRGLRNFRSKPHFDFIFYTPHSKKESSADTIMEDLCFCRMLLKPGASLYIAVAGSGNERDWLLHAGYMNIGIKKFPDGTTVAEGRRPALRL</sequence>
<dbReference type="EMBL" id="CP003985">
    <property type="protein sequence ID" value="AGF77097.1"/>
    <property type="molecule type" value="Genomic_DNA"/>
</dbReference>
<evidence type="ECO:0000313" key="2">
    <source>
        <dbReference type="Proteomes" id="UP000011721"/>
    </source>
</evidence>
<organism evidence="1 2">
    <name type="scientific">Desulfocapsa sulfexigens (strain DSM 10523 / SB164P1)</name>
    <dbReference type="NCBI Taxonomy" id="1167006"/>
    <lineage>
        <taxon>Bacteria</taxon>
        <taxon>Pseudomonadati</taxon>
        <taxon>Thermodesulfobacteriota</taxon>
        <taxon>Desulfobulbia</taxon>
        <taxon>Desulfobulbales</taxon>
        <taxon>Desulfocapsaceae</taxon>
        <taxon>Desulfocapsa</taxon>
    </lineage>
</organism>
<reference evidence="2" key="1">
    <citation type="journal article" date="2013" name="Stand. Genomic Sci.">
        <title>Complete genome sequence of Desulfocapsa sulfexigens, a marine deltaproteobacterium specialized in disproportionating inorganic sulfur compounds.</title>
        <authorList>
            <person name="Finster K.W."/>
            <person name="Kjeldsen K.U."/>
            <person name="Kube M."/>
            <person name="Reinhardt R."/>
            <person name="Mussmann M."/>
            <person name="Amann R."/>
            <person name="Schreiber L."/>
        </authorList>
    </citation>
    <scope>NUCLEOTIDE SEQUENCE [LARGE SCALE GENOMIC DNA]</scope>
    <source>
        <strain evidence="2">DSM 10523 / SB164P1</strain>
    </source>
</reference>
<dbReference type="RefSeq" id="WP_015402795.1">
    <property type="nucleotide sequence ID" value="NC_020304.1"/>
</dbReference>
<dbReference type="HOGENOM" id="CLU_1882420_0_0_7"/>
<protein>
    <submittedName>
        <fullName evidence="1">Uncharacterized protein</fullName>
    </submittedName>
</protein>
<dbReference type="Proteomes" id="UP000011721">
    <property type="component" value="Chromosome"/>
</dbReference>
<keyword evidence="2" id="KW-1185">Reference proteome</keyword>
<dbReference type="KEGG" id="dsf:UWK_00514"/>
<proteinExistence type="predicted"/>
<dbReference type="AlphaFoldDB" id="M1P5Y8"/>
<accession>M1P5Y8</accession>